<accession>A0A9W6ESD8</accession>
<keyword evidence="5" id="KW-0808">Transferase</keyword>
<dbReference type="Proteomes" id="UP001144204">
    <property type="component" value="Unassembled WGS sequence"/>
</dbReference>
<name>A0A9W6ESD8_9LACO</name>
<reference evidence="5" key="2">
    <citation type="journal article" date="2023" name="PLoS ONE">
        <title>Philodulcilactobacillus myokoensis gen. nov., sp. nov., a fructophilic, acidophilic, and agar-phobic lactic acid bacterium isolated from fermented vegetable extracts.</title>
        <authorList>
            <person name="Kouya T."/>
            <person name="Ishiyama Y."/>
            <person name="Ohashi S."/>
            <person name="Kumakubo R."/>
            <person name="Yamazaki T."/>
            <person name="Otaki T."/>
        </authorList>
    </citation>
    <scope>NUCLEOTIDE SEQUENCE</scope>
    <source>
        <strain evidence="5">WR16-4</strain>
    </source>
</reference>
<protein>
    <submittedName>
        <fullName evidence="5">Uracil phosphoribosyltransferase</fullName>
    </submittedName>
</protein>
<reference evidence="5" key="1">
    <citation type="submission" date="2022-07" db="EMBL/GenBank/DDBJ databases">
        <authorList>
            <person name="Kouya T."/>
            <person name="Ishiyama Y."/>
        </authorList>
    </citation>
    <scope>NUCLEOTIDE SEQUENCE</scope>
    <source>
        <strain evidence="5">WR16-4</strain>
    </source>
</reference>
<keyword evidence="2" id="KW-0805">Transcription regulation</keyword>
<keyword evidence="4" id="KW-0804">Transcription</keyword>
<dbReference type="InterPro" id="IPR005650">
    <property type="entry name" value="BlaI_family"/>
</dbReference>
<keyword evidence="6" id="KW-1185">Reference proteome</keyword>
<dbReference type="InterPro" id="IPR036388">
    <property type="entry name" value="WH-like_DNA-bd_sf"/>
</dbReference>
<dbReference type="SUPFAM" id="SSF46785">
    <property type="entry name" value="Winged helix' DNA-binding domain"/>
    <property type="match status" value="1"/>
</dbReference>
<dbReference type="Gene3D" id="1.10.10.10">
    <property type="entry name" value="Winged helix-like DNA-binding domain superfamily/Winged helix DNA-binding domain"/>
    <property type="match status" value="1"/>
</dbReference>
<dbReference type="NCBIfam" id="TIGR02698">
    <property type="entry name" value="CopY_TcrY"/>
    <property type="match status" value="1"/>
</dbReference>
<keyword evidence="5" id="KW-0328">Glycosyltransferase</keyword>
<evidence type="ECO:0000313" key="5">
    <source>
        <dbReference type="EMBL" id="GLB46387.1"/>
    </source>
</evidence>
<evidence type="ECO:0000256" key="2">
    <source>
        <dbReference type="ARBA" id="ARBA00023015"/>
    </source>
</evidence>
<gene>
    <name evidence="5" type="ORF">WR164_03660</name>
</gene>
<comment type="similarity">
    <text evidence="1">Belongs to the BlaI transcriptional regulatory family.</text>
</comment>
<dbReference type="RefSeq" id="WP_286135848.1">
    <property type="nucleotide sequence ID" value="NZ_BRPL01000002.1"/>
</dbReference>
<proteinExistence type="inferred from homology"/>
<evidence type="ECO:0000256" key="4">
    <source>
        <dbReference type="ARBA" id="ARBA00023163"/>
    </source>
</evidence>
<dbReference type="EMBL" id="BRPL01000002">
    <property type="protein sequence ID" value="GLB46387.1"/>
    <property type="molecule type" value="Genomic_DNA"/>
</dbReference>
<dbReference type="GO" id="GO:0016757">
    <property type="term" value="F:glycosyltransferase activity"/>
    <property type="evidence" value="ECO:0007669"/>
    <property type="project" value="UniProtKB-KW"/>
</dbReference>
<evidence type="ECO:0000256" key="3">
    <source>
        <dbReference type="ARBA" id="ARBA00023125"/>
    </source>
</evidence>
<sequence>MEQLEQITNSEWKIMRVIWTLGHSTSKQITSLLSEKEDWKASTVKTLLRRLDRKGFLKIVRKGRTYVYYSKIDEQTAANDAVLNIFHNICAMHAGKALNSVIQNVPISKNDIQVLIQTLHQKAKTAPDKVPCNCLKHQDCEGRKMSYEHEE</sequence>
<dbReference type="GO" id="GO:0045892">
    <property type="term" value="P:negative regulation of DNA-templated transcription"/>
    <property type="evidence" value="ECO:0007669"/>
    <property type="project" value="InterPro"/>
</dbReference>
<comment type="caution">
    <text evidence="5">The sequence shown here is derived from an EMBL/GenBank/DDBJ whole genome shotgun (WGS) entry which is preliminary data.</text>
</comment>
<evidence type="ECO:0000256" key="1">
    <source>
        <dbReference type="ARBA" id="ARBA00011046"/>
    </source>
</evidence>
<dbReference type="InterPro" id="IPR036390">
    <property type="entry name" value="WH_DNA-bd_sf"/>
</dbReference>
<evidence type="ECO:0000313" key="6">
    <source>
        <dbReference type="Proteomes" id="UP001144204"/>
    </source>
</evidence>
<dbReference type="GO" id="GO:0003677">
    <property type="term" value="F:DNA binding"/>
    <property type="evidence" value="ECO:0007669"/>
    <property type="project" value="UniProtKB-KW"/>
</dbReference>
<dbReference type="Pfam" id="PF03965">
    <property type="entry name" value="Penicillinase_R"/>
    <property type="match status" value="1"/>
</dbReference>
<dbReference type="PIRSF" id="PIRSF019455">
    <property type="entry name" value="CopR_AtkY"/>
    <property type="match status" value="1"/>
</dbReference>
<keyword evidence="3" id="KW-0238">DNA-binding</keyword>
<dbReference type="InterPro" id="IPR014071">
    <property type="entry name" value="Cu_transp_CopY/TcrY"/>
</dbReference>
<dbReference type="AlphaFoldDB" id="A0A9W6ESD8"/>
<organism evidence="5 6">
    <name type="scientific">Philodulcilactobacillus myokoensis</name>
    <dbReference type="NCBI Taxonomy" id="2929573"/>
    <lineage>
        <taxon>Bacteria</taxon>
        <taxon>Bacillati</taxon>
        <taxon>Bacillota</taxon>
        <taxon>Bacilli</taxon>
        <taxon>Lactobacillales</taxon>
        <taxon>Lactobacillaceae</taxon>
        <taxon>Philodulcilactobacillus</taxon>
    </lineage>
</organism>